<feature type="binding site" description="axial binding residue" evidence="6">
    <location>
        <position position="466"/>
    </location>
    <ligand>
        <name>heme</name>
        <dbReference type="ChEBI" id="CHEBI:30413"/>
    </ligand>
    <ligandPart>
        <name>Fe</name>
        <dbReference type="ChEBI" id="CHEBI:18248"/>
    </ligandPart>
</feature>
<evidence type="ECO:0000313" key="8">
    <source>
        <dbReference type="EMBL" id="PSR88813.1"/>
    </source>
</evidence>
<dbReference type="GO" id="GO:0020037">
    <property type="term" value="F:heme binding"/>
    <property type="evidence" value="ECO:0007669"/>
    <property type="project" value="InterPro"/>
</dbReference>
<dbReference type="SUPFAM" id="SSF48264">
    <property type="entry name" value="Cytochrome P450"/>
    <property type="match status" value="1"/>
</dbReference>
<keyword evidence="3 6" id="KW-0349">Heme</keyword>
<dbReference type="PROSITE" id="PS00086">
    <property type="entry name" value="CYTOCHROME_P450"/>
    <property type="match status" value="1"/>
</dbReference>
<dbReference type="Proteomes" id="UP000241462">
    <property type="component" value="Unassembled WGS sequence"/>
</dbReference>
<organism evidence="8 9">
    <name type="scientific">Coniella lustricola</name>
    <dbReference type="NCBI Taxonomy" id="2025994"/>
    <lineage>
        <taxon>Eukaryota</taxon>
        <taxon>Fungi</taxon>
        <taxon>Dikarya</taxon>
        <taxon>Ascomycota</taxon>
        <taxon>Pezizomycotina</taxon>
        <taxon>Sordariomycetes</taxon>
        <taxon>Sordariomycetidae</taxon>
        <taxon>Diaporthales</taxon>
        <taxon>Schizoparmaceae</taxon>
        <taxon>Coniella</taxon>
    </lineage>
</organism>
<dbReference type="InterPro" id="IPR017972">
    <property type="entry name" value="Cyt_P450_CS"/>
</dbReference>
<dbReference type="PRINTS" id="PR00385">
    <property type="entry name" value="P450"/>
</dbReference>
<dbReference type="InterPro" id="IPR050121">
    <property type="entry name" value="Cytochrome_P450_monoxygenase"/>
</dbReference>
<evidence type="ECO:0000313" key="9">
    <source>
        <dbReference type="Proteomes" id="UP000241462"/>
    </source>
</evidence>
<accession>A0A2T3AAR0</accession>
<evidence type="ECO:0000256" key="3">
    <source>
        <dbReference type="ARBA" id="ARBA00022617"/>
    </source>
</evidence>
<keyword evidence="5 6" id="KW-0408">Iron</keyword>
<dbReference type="PRINTS" id="PR00463">
    <property type="entry name" value="EP450I"/>
</dbReference>
<evidence type="ECO:0000256" key="6">
    <source>
        <dbReference type="PIRSR" id="PIRSR602401-1"/>
    </source>
</evidence>
<evidence type="ECO:0000256" key="5">
    <source>
        <dbReference type="ARBA" id="ARBA00023004"/>
    </source>
</evidence>
<comment type="cofactor">
    <cofactor evidence="1 6">
        <name>heme</name>
        <dbReference type="ChEBI" id="CHEBI:30413"/>
    </cofactor>
</comment>
<sequence length="519" mass="58964">MERGACWCASDSRISQARVTYPHVCLKHTANPVLVCLCPQVALAVPVQFLYNVYLHPLAHFPGPMLNRGSNIPKMIHQIRGTVHEEMLRLHQIYGPVVRLAPNELTYTSATALKEIYGNRGGKKSMPPQTALGKHDKMMFGATAFIWLESHAEHLRHRKILATSFSESSLRAQEPIILGYAQQLTNQLRGRAARGEVVDLWAWFNYLTFDVIGDLTFGEPFDCVKDGQFHPWISFIFSNLTNMMYSQMIITMGIFGTFIEMLVPKKIWAEAISHAQATRDKVDRRLARKTERPDFVTGFMKHINQPGGITSNELYADSNIFLMAGSETSATLLAVAVYYLLRNPQKLAKLQEEIRSAFSREEDVTFGPVSKMPYLLAVINESLRMHPPLPAGINRTVSSGGAFIDDQLVPEGTILQVPHWAAFHLEANFQDPLVFVPERWLEACPARYINDNRDVFQPFSYGQRNCIGRSLAYMEAKITLARLIMTFDMELMPESAGWNQQRVFLLWEKRPLYVRLTAR</sequence>
<dbReference type="OrthoDB" id="1470350at2759"/>
<dbReference type="GO" id="GO:0005506">
    <property type="term" value="F:iron ion binding"/>
    <property type="evidence" value="ECO:0007669"/>
    <property type="project" value="InterPro"/>
</dbReference>
<dbReference type="InterPro" id="IPR036396">
    <property type="entry name" value="Cyt_P450_sf"/>
</dbReference>
<dbReference type="InParanoid" id="A0A2T3AAR0"/>
<evidence type="ECO:0000256" key="4">
    <source>
        <dbReference type="ARBA" id="ARBA00022723"/>
    </source>
</evidence>
<dbReference type="EMBL" id="KZ678424">
    <property type="protein sequence ID" value="PSR88813.1"/>
    <property type="molecule type" value="Genomic_DNA"/>
</dbReference>
<dbReference type="GO" id="GO:0016705">
    <property type="term" value="F:oxidoreductase activity, acting on paired donors, with incorporation or reduction of molecular oxygen"/>
    <property type="evidence" value="ECO:0007669"/>
    <property type="project" value="InterPro"/>
</dbReference>
<dbReference type="CDD" id="cd11058">
    <property type="entry name" value="CYP60B-like"/>
    <property type="match status" value="1"/>
</dbReference>
<evidence type="ECO:0000256" key="2">
    <source>
        <dbReference type="ARBA" id="ARBA00010617"/>
    </source>
</evidence>
<keyword evidence="9" id="KW-1185">Reference proteome</keyword>
<keyword evidence="7" id="KW-0503">Monooxygenase</keyword>
<reference evidence="8 9" key="1">
    <citation type="journal article" date="2018" name="Mycol. Prog.">
        <title>Coniella lustricola, a new species from submerged detritus.</title>
        <authorList>
            <person name="Raudabaugh D.B."/>
            <person name="Iturriaga T."/>
            <person name="Carver A."/>
            <person name="Mondo S."/>
            <person name="Pangilinan J."/>
            <person name="Lipzen A."/>
            <person name="He G."/>
            <person name="Amirebrahimi M."/>
            <person name="Grigoriev I.V."/>
            <person name="Miller A.N."/>
        </authorList>
    </citation>
    <scope>NUCLEOTIDE SEQUENCE [LARGE SCALE GENOMIC DNA]</scope>
    <source>
        <strain evidence="8 9">B22-T-1</strain>
    </source>
</reference>
<proteinExistence type="inferred from homology"/>
<dbReference type="InterPro" id="IPR001128">
    <property type="entry name" value="Cyt_P450"/>
</dbReference>
<dbReference type="Pfam" id="PF00067">
    <property type="entry name" value="p450"/>
    <property type="match status" value="1"/>
</dbReference>
<protein>
    <submittedName>
        <fullName evidence="8">Cytochrome P450</fullName>
    </submittedName>
</protein>
<evidence type="ECO:0000256" key="1">
    <source>
        <dbReference type="ARBA" id="ARBA00001971"/>
    </source>
</evidence>
<keyword evidence="7" id="KW-0560">Oxidoreductase</keyword>
<dbReference type="Gene3D" id="1.10.630.10">
    <property type="entry name" value="Cytochrome P450"/>
    <property type="match status" value="1"/>
</dbReference>
<comment type="similarity">
    <text evidence="2 7">Belongs to the cytochrome P450 family.</text>
</comment>
<name>A0A2T3AAR0_9PEZI</name>
<dbReference type="InterPro" id="IPR002401">
    <property type="entry name" value="Cyt_P450_E_grp-I"/>
</dbReference>
<dbReference type="STRING" id="2025994.A0A2T3AAR0"/>
<gene>
    <name evidence="8" type="ORF">BD289DRAFT_366638</name>
</gene>
<evidence type="ECO:0000256" key="7">
    <source>
        <dbReference type="RuleBase" id="RU000461"/>
    </source>
</evidence>
<dbReference type="PANTHER" id="PTHR24305:SF210">
    <property type="entry name" value="CYTOCHROME P450 MONOOXYGENASE ASQL-RELATED"/>
    <property type="match status" value="1"/>
</dbReference>
<dbReference type="GO" id="GO:0004497">
    <property type="term" value="F:monooxygenase activity"/>
    <property type="evidence" value="ECO:0007669"/>
    <property type="project" value="UniProtKB-KW"/>
</dbReference>
<keyword evidence="4 6" id="KW-0479">Metal-binding</keyword>
<dbReference type="AlphaFoldDB" id="A0A2T3AAR0"/>
<dbReference type="PANTHER" id="PTHR24305">
    <property type="entry name" value="CYTOCHROME P450"/>
    <property type="match status" value="1"/>
</dbReference>